<dbReference type="Pfam" id="PF00657">
    <property type="entry name" value="Lipase_GDSL"/>
    <property type="match status" value="2"/>
</dbReference>
<dbReference type="EMBL" id="JACXVP010000003">
    <property type="protein sequence ID" value="KAG5613936.1"/>
    <property type="molecule type" value="Genomic_DNA"/>
</dbReference>
<feature type="chain" id="PRO_5039889547" description="GDSL esterase/lipase" evidence="5">
    <location>
        <begin position="25"/>
        <end position="731"/>
    </location>
</feature>
<sequence>MASSFNSFICVIILLITSFGHIHGRYESIISFGDSLADTGNLIRLSKSNPIVASSVLPYGETFFHHPTGRFSDGRLVIDFIAEGMGFPLVPPYVGVMKNMSSSKNSIRGVNFAVAGATAVDISYLEKRGIKNPATNVSLGTQLEWFKQMLPILCDSPTSCKEFLENSLFLMGEIGGNDYNHPFSQGKSGEDVQSFVPAVISAIGLAINELIELGAQTLIVPGNLPIGCSASYLTIFKNSNKKEYDDSTGCINWLNDFAEYHNQLLQQEIHKLREIHPHANIIYADYYNAAMQIYKSPKKFGFTSTIVACCGGGGPYNYDSKRPCGSPSSNYCDTPSSYVSWDGVHLTEAAYKLIAKVIEMSIYMKIFIFLNIVFCSLSLVSSHPQSYNAIFSFGDSLADTGNFLLSGAMTFPVIGKLPYGETFFKHATGRCSNGRLVIDFFAEAYELPLLPPYLALKKGIKAENGVNFATAGATAIAAEYFYSKNIKILWTNISLTHQLGWFQEVKSNICATKKDCREYFKKSLFIVGEIGGNDYNYPSFLGGSIKQLKALVPLVVETIIEATSVLIEEGAVELIVPGNFPIGCSAVFLTIFGTTNKEAYDKHGCLKAYNAFSKYHNAKLKLGIENLRKEYPHAKIIYADYYGAAKRLIHSPKHYGFSNTLVACCGGGGPYNFNNSARCGHIGSKACLDASSFANWDGIHLTEAAYHHIAKGLLNGPFISPSLTFPPIKQI</sequence>
<evidence type="ECO:0000256" key="5">
    <source>
        <dbReference type="SAM" id="SignalP"/>
    </source>
</evidence>
<comment type="similarity">
    <text evidence="1">Belongs to the 'GDSL' lipolytic enzyme family.</text>
</comment>
<evidence type="ECO:0000256" key="1">
    <source>
        <dbReference type="ARBA" id="ARBA00008668"/>
    </source>
</evidence>
<keyword evidence="3" id="KW-0378">Hydrolase</keyword>
<dbReference type="InterPro" id="IPR001087">
    <property type="entry name" value="GDSL"/>
</dbReference>
<dbReference type="FunFam" id="3.40.50.1110:FF:000003">
    <property type="entry name" value="GDSL esterase/lipase APG"/>
    <property type="match status" value="1"/>
</dbReference>
<dbReference type="Proteomes" id="UP000824120">
    <property type="component" value="Chromosome 3"/>
</dbReference>
<reference evidence="6 7" key="1">
    <citation type="submission" date="2020-09" db="EMBL/GenBank/DDBJ databases">
        <title>De no assembly of potato wild relative species, Solanum commersonii.</title>
        <authorList>
            <person name="Cho K."/>
        </authorList>
    </citation>
    <scope>NUCLEOTIDE SEQUENCE [LARGE SCALE GENOMIC DNA]</scope>
    <source>
        <strain evidence="6">LZ3.2</strain>
        <tissue evidence="6">Leaf</tissue>
    </source>
</reference>
<accession>A0A9J5ZP43</accession>
<keyword evidence="2 5" id="KW-0732">Signal</keyword>
<name>A0A9J5ZP43_SOLCO</name>
<evidence type="ECO:0000313" key="7">
    <source>
        <dbReference type="Proteomes" id="UP000824120"/>
    </source>
</evidence>
<dbReference type="GO" id="GO:0016788">
    <property type="term" value="F:hydrolase activity, acting on ester bonds"/>
    <property type="evidence" value="ECO:0007669"/>
    <property type="project" value="InterPro"/>
</dbReference>
<evidence type="ECO:0000313" key="6">
    <source>
        <dbReference type="EMBL" id="KAG5613936.1"/>
    </source>
</evidence>
<evidence type="ECO:0000256" key="4">
    <source>
        <dbReference type="ARBA" id="ARBA00023180"/>
    </source>
</evidence>
<evidence type="ECO:0000256" key="3">
    <source>
        <dbReference type="ARBA" id="ARBA00022801"/>
    </source>
</evidence>
<protein>
    <recommendedName>
        <fullName evidence="8">GDSL esterase/lipase</fullName>
    </recommendedName>
</protein>
<dbReference type="PANTHER" id="PTHR22835">
    <property type="entry name" value="ZINC FINGER FYVE DOMAIN CONTAINING PROTEIN"/>
    <property type="match status" value="1"/>
</dbReference>
<proteinExistence type="inferred from homology"/>
<dbReference type="CDD" id="cd01837">
    <property type="entry name" value="SGNH_plant_lipase_like"/>
    <property type="match status" value="2"/>
</dbReference>
<dbReference type="SUPFAM" id="SSF52266">
    <property type="entry name" value="SGNH hydrolase"/>
    <property type="match status" value="1"/>
</dbReference>
<dbReference type="PANTHER" id="PTHR22835:SF670">
    <property type="entry name" value="GDSL-LIKE LIPASE_ACYLHYDROLASE"/>
    <property type="match status" value="1"/>
</dbReference>
<dbReference type="OrthoDB" id="1600564at2759"/>
<dbReference type="Gene3D" id="3.40.50.1110">
    <property type="entry name" value="SGNH hydrolase"/>
    <property type="match status" value="2"/>
</dbReference>
<dbReference type="AlphaFoldDB" id="A0A9J5ZP43"/>
<keyword evidence="7" id="KW-1185">Reference proteome</keyword>
<keyword evidence="4" id="KW-0325">Glycoprotein</keyword>
<organism evidence="6 7">
    <name type="scientific">Solanum commersonii</name>
    <name type="common">Commerson's wild potato</name>
    <name type="synonym">Commerson's nightshade</name>
    <dbReference type="NCBI Taxonomy" id="4109"/>
    <lineage>
        <taxon>Eukaryota</taxon>
        <taxon>Viridiplantae</taxon>
        <taxon>Streptophyta</taxon>
        <taxon>Embryophyta</taxon>
        <taxon>Tracheophyta</taxon>
        <taxon>Spermatophyta</taxon>
        <taxon>Magnoliopsida</taxon>
        <taxon>eudicotyledons</taxon>
        <taxon>Gunneridae</taxon>
        <taxon>Pentapetalae</taxon>
        <taxon>asterids</taxon>
        <taxon>lamiids</taxon>
        <taxon>Solanales</taxon>
        <taxon>Solanaceae</taxon>
        <taxon>Solanoideae</taxon>
        <taxon>Solaneae</taxon>
        <taxon>Solanum</taxon>
    </lineage>
</organism>
<dbReference type="InterPro" id="IPR035669">
    <property type="entry name" value="SGNH_plant_lipase-like"/>
</dbReference>
<evidence type="ECO:0000256" key="2">
    <source>
        <dbReference type="ARBA" id="ARBA00022729"/>
    </source>
</evidence>
<dbReference type="InterPro" id="IPR036514">
    <property type="entry name" value="SGNH_hydro_sf"/>
</dbReference>
<comment type="caution">
    <text evidence="6">The sequence shown here is derived from an EMBL/GenBank/DDBJ whole genome shotgun (WGS) entry which is preliminary data.</text>
</comment>
<feature type="signal peptide" evidence="5">
    <location>
        <begin position="1"/>
        <end position="24"/>
    </location>
</feature>
<gene>
    <name evidence="6" type="ORF">H5410_013760</name>
</gene>
<evidence type="ECO:0008006" key="8">
    <source>
        <dbReference type="Google" id="ProtNLM"/>
    </source>
</evidence>